<gene>
    <name evidence="1" type="ORF">GCM10009776_26580</name>
</gene>
<accession>A0ABP5CEA4</accession>
<keyword evidence="2" id="KW-1185">Reference proteome</keyword>
<proteinExistence type="predicted"/>
<sequence length="223" mass="24827">MSADVEVAAIYFPSWHDEPRRAPWLGEGFTEWDLIKAGRPRFDGHYQPQIPALGYLDESMPENDPATVAQLGFDSVGAYGWPAEPWSALPAGQITFEYQDWRGAAEEHWHTMRDEQAVDFVPTVAMGWDSTTRVNQEDRLVVSDWPCCPVVVNNTPESFGASVAAALTFAAENERTHVAVVNAWNEWTEGSYLEPDSRTGDAHLQALVGPSLRPGRRTRSPTL</sequence>
<reference evidence="2" key="1">
    <citation type="journal article" date="2019" name="Int. J. Syst. Evol. Microbiol.">
        <title>The Global Catalogue of Microorganisms (GCM) 10K type strain sequencing project: providing services to taxonomists for standard genome sequencing and annotation.</title>
        <authorList>
            <consortium name="The Broad Institute Genomics Platform"/>
            <consortium name="The Broad Institute Genome Sequencing Center for Infectious Disease"/>
            <person name="Wu L."/>
            <person name="Ma J."/>
        </authorList>
    </citation>
    <scope>NUCLEOTIDE SEQUENCE [LARGE SCALE GENOMIC DNA]</scope>
    <source>
        <strain evidence="2">JCM 14901</strain>
    </source>
</reference>
<dbReference type="PANTHER" id="PTHR41244:SF1">
    <property type="entry name" value="GLYCOSYLTRANSFERASE"/>
    <property type="match status" value="1"/>
</dbReference>
<dbReference type="RefSeq" id="WP_344095415.1">
    <property type="nucleotide sequence ID" value="NZ_BAAAOG010000005.1"/>
</dbReference>
<name>A0ABP5CEA4_9MICO</name>
<protein>
    <submittedName>
        <fullName evidence="1">Uncharacterized protein</fullName>
    </submittedName>
</protein>
<organism evidence="1 2">
    <name type="scientific">Microbacterium deminutum</name>
    <dbReference type="NCBI Taxonomy" id="344164"/>
    <lineage>
        <taxon>Bacteria</taxon>
        <taxon>Bacillati</taxon>
        <taxon>Actinomycetota</taxon>
        <taxon>Actinomycetes</taxon>
        <taxon>Micrococcales</taxon>
        <taxon>Microbacteriaceae</taxon>
        <taxon>Microbacterium</taxon>
    </lineage>
</organism>
<dbReference type="Pfam" id="PF14307">
    <property type="entry name" value="Glyco_tran_WbsX"/>
    <property type="match status" value="2"/>
</dbReference>
<evidence type="ECO:0000313" key="2">
    <source>
        <dbReference type="Proteomes" id="UP001499933"/>
    </source>
</evidence>
<evidence type="ECO:0000313" key="1">
    <source>
        <dbReference type="EMBL" id="GAA1962594.1"/>
    </source>
</evidence>
<dbReference type="EMBL" id="BAAAOG010000005">
    <property type="protein sequence ID" value="GAA1962594.1"/>
    <property type="molecule type" value="Genomic_DNA"/>
</dbReference>
<dbReference type="PANTHER" id="PTHR41244">
    <property type="entry name" value="RHAMNAN SYNTHESIS F"/>
    <property type="match status" value="1"/>
</dbReference>
<dbReference type="Gene3D" id="3.20.20.80">
    <property type="entry name" value="Glycosidases"/>
    <property type="match status" value="2"/>
</dbReference>
<comment type="caution">
    <text evidence="1">The sequence shown here is derived from an EMBL/GenBank/DDBJ whole genome shotgun (WGS) entry which is preliminary data.</text>
</comment>
<dbReference type="Proteomes" id="UP001499933">
    <property type="component" value="Unassembled WGS sequence"/>
</dbReference>
<dbReference type="InterPro" id="IPR032719">
    <property type="entry name" value="WbsX"/>
</dbReference>